<accession>A0A2I0TPH6</accession>
<dbReference type="Proteomes" id="UP000233556">
    <property type="component" value="Unassembled WGS sequence"/>
</dbReference>
<dbReference type="AlphaFoldDB" id="A0A2I0TPH6"/>
<evidence type="ECO:0000256" key="1">
    <source>
        <dbReference type="SAM" id="MobiDB-lite"/>
    </source>
</evidence>
<keyword evidence="3" id="KW-1185">Reference proteome</keyword>
<reference evidence="3" key="1">
    <citation type="submission" date="2017-11" db="EMBL/GenBank/DDBJ databases">
        <authorList>
            <person name="Lima N.C."/>
            <person name="Parody-Merino A.M."/>
            <person name="Battley P.F."/>
            <person name="Fidler A.E."/>
            <person name="Prosdocimi F."/>
        </authorList>
    </citation>
    <scope>NUCLEOTIDE SEQUENCE [LARGE SCALE GENOMIC DNA]</scope>
</reference>
<evidence type="ECO:0000313" key="3">
    <source>
        <dbReference type="Proteomes" id="UP000233556"/>
    </source>
</evidence>
<dbReference type="EMBL" id="KZ508079">
    <property type="protein sequence ID" value="PKU35721.1"/>
    <property type="molecule type" value="Genomic_DNA"/>
</dbReference>
<evidence type="ECO:0000313" key="2">
    <source>
        <dbReference type="EMBL" id="PKU35721.1"/>
    </source>
</evidence>
<name>A0A2I0TPH6_LIMLA</name>
<protein>
    <submittedName>
        <fullName evidence="2">Uncharacterized protein</fullName>
    </submittedName>
</protein>
<reference evidence="3" key="2">
    <citation type="submission" date="2017-12" db="EMBL/GenBank/DDBJ databases">
        <title>Genome sequence of the Bar-tailed Godwit (Limosa lapponica baueri).</title>
        <authorList>
            <person name="Lima N.C.B."/>
            <person name="Parody-Merino A.M."/>
            <person name="Battley P.F."/>
            <person name="Fidler A.E."/>
            <person name="Prosdocimi F."/>
        </authorList>
    </citation>
    <scope>NUCLEOTIDE SEQUENCE [LARGE SCALE GENOMIC DNA]</scope>
</reference>
<organism evidence="2 3">
    <name type="scientific">Limosa lapponica baueri</name>
    <dbReference type="NCBI Taxonomy" id="1758121"/>
    <lineage>
        <taxon>Eukaryota</taxon>
        <taxon>Metazoa</taxon>
        <taxon>Chordata</taxon>
        <taxon>Craniata</taxon>
        <taxon>Vertebrata</taxon>
        <taxon>Euteleostomi</taxon>
        <taxon>Archelosauria</taxon>
        <taxon>Archosauria</taxon>
        <taxon>Dinosauria</taxon>
        <taxon>Saurischia</taxon>
        <taxon>Theropoda</taxon>
        <taxon>Coelurosauria</taxon>
        <taxon>Aves</taxon>
        <taxon>Neognathae</taxon>
        <taxon>Neoaves</taxon>
        <taxon>Charadriiformes</taxon>
        <taxon>Scolopacidae</taxon>
        <taxon>Limosa</taxon>
    </lineage>
</organism>
<feature type="region of interest" description="Disordered" evidence="1">
    <location>
        <begin position="1"/>
        <end position="76"/>
    </location>
</feature>
<sequence length="76" mass="8569">MPAGSKMDLPLAKAKSISGGDNTSVIFKKERNPKLPNSNQERGVRETILQTPRSMKEEEEEEVLQAPEQRFPCSPW</sequence>
<proteinExistence type="predicted"/>
<gene>
    <name evidence="2" type="ORF">llap_13976</name>
</gene>